<feature type="transmembrane region" description="Helical" evidence="16">
    <location>
        <begin position="78"/>
        <end position="97"/>
    </location>
</feature>
<evidence type="ECO:0000256" key="7">
    <source>
        <dbReference type="ARBA" id="ARBA00022692"/>
    </source>
</evidence>
<feature type="transmembrane region" description="Helical" evidence="16">
    <location>
        <begin position="46"/>
        <end position="66"/>
    </location>
</feature>
<geneLocation type="mitochondrion" evidence="17"/>
<evidence type="ECO:0000313" key="17">
    <source>
        <dbReference type="EMBL" id="ALO76394.1"/>
    </source>
</evidence>
<keyword evidence="13 16" id="KW-0472">Membrane</keyword>
<comment type="catalytic activity">
    <reaction evidence="15">
        <text>a ubiquinone + NADH + 5 H(+)(in) = a ubiquinol + NAD(+) + 4 H(+)(out)</text>
        <dbReference type="Rhea" id="RHEA:29091"/>
        <dbReference type="Rhea" id="RHEA-COMP:9565"/>
        <dbReference type="Rhea" id="RHEA-COMP:9566"/>
        <dbReference type="ChEBI" id="CHEBI:15378"/>
        <dbReference type="ChEBI" id="CHEBI:16389"/>
        <dbReference type="ChEBI" id="CHEBI:17976"/>
        <dbReference type="ChEBI" id="CHEBI:57540"/>
        <dbReference type="ChEBI" id="CHEBI:57945"/>
        <dbReference type="EC" id="7.1.1.2"/>
    </reaction>
</comment>
<evidence type="ECO:0000256" key="3">
    <source>
        <dbReference type="ARBA" id="ARBA00012944"/>
    </source>
</evidence>
<evidence type="ECO:0000256" key="9">
    <source>
        <dbReference type="ARBA" id="ARBA00022982"/>
    </source>
</evidence>
<evidence type="ECO:0000256" key="15">
    <source>
        <dbReference type="ARBA" id="ARBA00049551"/>
    </source>
</evidence>
<comment type="subcellular location">
    <subcellularLocation>
        <location evidence="1">Mitochondrion membrane</location>
        <topology evidence="1">Multi-pass membrane protein</topology>
    </subcellularLocation>
</comment>
<name>A0A0S2MNV4_9COLE</name>
<organism evidence="17">
    <name type="scientific">Rhagophthalminae sp. GENSP01</name>
    <dbReference type="NCBI Taxonomy" id="1205577"/>
    <lineage>
        <taxon>Eukaryota</taxon>
        <taxon>Metazoa</taxon>
        <taxon>Ecdysozoa</taxon>
        <taxon>Arthropoda</taxon>
        <taxon>Hexapoda</taxon>
        <taxon>Insecta</taxon>
        <taxon>Pterygota</taxon>
        <taxon>Neoptera</taxon>
        <taxon>Endopterygota</taxon>
        <taxon>Coleoptera</taxon>
        <taxon>Polyphaga</taxon>
        <taxon>Elateriformia</taxon>
        <taxon>Elateroidea</taxon>
        <taxon>Rhagophthalmidae</taxon>
    </lineage>
</organism>
<dbReference type="GO" id="GO:0008137">
    <property type="term" value="F:NADH dehydrogenase (ubiquinone) activity"/>
    <property type="evidence" value="ECO:0007669"/>
    <property type="project" value="UniProtKB-EC"/>
</dbReference>
<keyword evidence="5" id="KW-0813">Transport</keyword>
<evidence type="ECO:0000256" key="10">
    <source>
        <dbReference type="ARBA" id="ARBA00022989"/>
    </source>
</evidence>
<evidence type="ECO:0000256" key="14">
    <source>
        <dbReference type="ARBA" id="ARBA00031019"/>
    </source>
</evidence>
<evidence type="ECO:0000256" key="12">
    <source>
        <dbReference type="ARBA" id="ARBA00023128"/>
    </source>
</evidence>
<protein>
    <recommendedName>
        <fullName evidence="4">NADH-ubiquinone oxidoreductase chain 6</fullName>
        <ecNumber evidence="3">7.1.1.2</ecNumber>
    </recommendedName>
    <alternativeName>
        <fullName evidence="14">NADH dehydrogenase subunit 6</fullName>
    </alternativeName>
</protein>
<dbReference type="PANTHER" id="PTHR11435:SF1">
    <property type="entry name" value="NADH-UBIQUINONE OXIDOREDUCTASE CHAIN 6"/>
    <property type="match status" value="1"/>
</dbReference>
<keyword evidence="12 17" id="KW-0496">Mitochondrion</keyword>
<dbReference type="PANTHER" id="PTHR11435">
    <property type="entry name" value="NADH UBIQUINONE OXIDOREDUCTASE SUBUNIT ND6"/>
    <property type="match status" value="1"/>
</dbReference>
<evidence type="ECO:0000256" key="13">
    <source>
        <dbReference type="ARBA" id="ARBA00023136"/>
    </source>
</evidence>
<reference evidence="17" key="1">
    <citation type="submission" date="2012-06" db="EMBL/GenBank/DDBJ databases">
        <title>Mitogenomics of the Coleoptera under dense taxon sampling.</title>
        <authorList>
            <person name="Timmermans M.J.T.N."/>
            <person name="Lim J."/>
            <person name="Dodsworth S."/>
            <person name="Haran J."/>
            <person name="Ahrens D."/>
            <person name="Bocak L."/>
            <person name="London A."/>
            <person name="Culverwell L."/>
            <person name="Vogler A.P."/>
        </authorList>
    </citation>
    <scope>NUCLEOTIDE SEQUENCE</scope>
</reference>
<evidence type="ECO:0000256" key="6">
    <source>
        <dbReference type="ARBA" id="ARBA00022660"/>
    </source>
</evidence>
<dbReference type="InterPro" id="IPR050269">
    <property type="entry name" value="ComplexI_Subunit6"/>
</dbReference>
<dbReference type="AlphaFoldDB" id="A0A0S2MNV4"/>
<feature type="transmembrane region" description="Helical" evidence="16">
    <location>
        <begin position="132"/>
        <end position="153"/>
    </location>
</feature>
<keyword evidence="11" id="KW-0520">NAD</keyword>
<dbReference type="EC" id="7.1.1.2" evidence="3"/>
<sequence>MFWIENILLISTLMFSLMNHPLSMGMILMLQTILVSLSTGMMSLNFWYSYILFMIMVGGMLVLFMYMTSVASNNKFLFSMKTMSMMTFMMIIMYMLMMKNYLKIKQLNKNEDMIMMNLNINLMMSLNKFMSFPLSSMFIVMIIYLLITMIAVVKITKIKYGPLKIKM</sequence>
<evidence type="ECO:0000256" key="2">
    <source>
        <dbReference type="ARBA" id="ARBA00005698"/>
    </source>
</evidence>
<accession>A0A0S2MNV4</accession>
<dbReference type="EMBL" id="JX412750">
    <property type="protein sequence ID" value="ALO76394.1"/>
    <property type="molecule type" value="Genomic_DNA"/>
</dbReference>
<evidence type="ECO:0000256" key="4">
    <source>
        <dbReference type="ARBA" id="ARBA00021095"/>
    </source>
</evidence>
<dbReference type="GO" id="GO:0031966">
    <property type="term" value="C:mitochondrial membrane"/>
    <property type="evidence" value="ECO:0007669"/>
    <property type="project" value="UniProtKB-SubCell"/>
</dbReference>
<evidence type="ECO:0000256" key="1">
    <source>
        <dbReference type="ARBA" id="ARBA00004225"/>
    </source>
</evidence>
<evidence type="ECO:0000256" key="8">
    <source>
        <dbReference type="ARBA" id="ARBA00022967"/>
    </source>
</evidence>
<gene>
    <name evidence="17" type="primary">nad6</name>
</gene>
<evidence type="ECO:0000256" key="5">
    <source>
        <dbReference type="ARBA" id="ARBA00022448"/>
    </source>
</evidence>
<keyword evidence="10 16" id="KW-1133">Transmembrane helix</keyword>
<comment type="similarity">
    <text evidence="2">Belongs to the complex I subunit 6 family.</text>
</comment>
<proteinExistence type="inferred from homology"/>
<keyword evidence="6" id="KW-0679">Respiratory chain</keyword>
<evidence type="ECO:0000256" key="16">
    <source>
        <dbReference type="SAM" id="Phobius"/>
    </source>
</evidence>
<keyword evidence="8" id="KW-1278">Translocase</keyword>
<evidence type="ECO:0000256" key="11">
    <source>
        <dbReference type="ARBA" id="ARBA00023027"/>
    </source>
</evidence>
<keyword evidence="9" id="KW-0249">Electron transport</keyword>
<keyword evidence="7 16" id="KW-0812">Transmembrane</keyword>